<dbReference type="AlphaFoldDB" id="A0A235F5J0"/>
<sequence length="262" mass="28602">MRFSSLVFQGLIAGAILFLPSEVFAEKGKTISSQHAKNFSKEKNENAVNKGAAHARPQGQQPQTVQKASVNRGQSQLKNSQKQQVKKSLPPASNAHGKVQQVPVQKRAAIQKNSVIKPVTAIKAAKPKSPAKPVMLPEKQTAPHLPLKVQTASKAKVKNLHKRQDLFKPEQQKQRPLPADDPYIPQEEGVLLQAVQSLKSASKEKEGGGKSSNFSKGLIYCGSAAEEKAVQPCFFTRLDLLRNQWVNAPPSEPPKNALDFSI</sequence>
<organism evidence="2 3">
    <name type="scientific">Fictibacillus aquaticus</name>
    <dbReference type="NCBI Taxonomy" id="2021314"/>
    <lineage>
        <taxon>Bacteria</taxon>
        <taxon>Bacillati</taxon>
        <taxon>Bacillota</taxon>
        <taxon>Bacilli</taxon>
        <taxon>Bacillales</taxon>
        <taxon>Fictibacillaceae</taxon>
        <taxon>Fictibacillus</taxon>
    </lineage>
</organism>
<proteinExistence type="predicted"/>
<evidence type="ECO:0000313" key="3">
    <source>
        <dbReference type="Proteomes" id="UP000215059"/>
    </source>
</evidence>
<evidence type="ECO:0000256" key="1">
    <source>
        <dbReference type="SAM" id="MobiDB-lite"/>
    </source>
</evidence>
<dbReference type="OrthoDB" id="2830979at2"/>
<protein>
    <submittedName>
        <fullName evidence="2">Uncharacterized protein</fullName>
    </submittedName>
</protein>
<keyword evidence="3" id="KW-1185">Reference proteome</keyword>
<feature type="compositionally biased region" description="Polar residues" evidence="1">
    <location>
        <begin position="58"/>
        <end position="83"/>
    </location>
</feature>
<name>A0A235F5J0_9BACL</name>
<evidence type="ECO:0000313" key="2">
    <source>
        <dbReference type="EMBL" id="OYD56488.1"/>
    </source>
</evidence>
<dbReference type="Proteomes" id="UP000215059">
    <property type="component" value="Unassembled WGS sequence"/>
</dbReference>
<accession>A0A235F5J0</accession>
<dbReference type="RefSeq" id="WP_094253504.1">
    <property type="nucleotide sequence ID" value="NZ_JBHLXL010000002.1"/>
</dbReference>
<reference evidence="2 3" key="1">
    <citation type="submission" date="2017-07" db="EMBL/GenBank/DDBJ databases">
        <title>Fictibacillus sp. nov. GDSW-R2A3 Genome sequencing and assembly.</title>
        <authorList>
            <person name="Mayilraj S."/>
        </authorList>
    </citation>
    <scope>NUCLEOTIDE SEQUENCE [LARGE SCALE GENOMIC DNA]</scope>
    <source>
        <strain evidence="2 3">GDSW-R2A3</strain>
    </source>
</reference>
<dbReference type="EMBL" id="NOII01000011">
    <property type="protein sequence ID" value="OYD56488.1"/>
    <property type="molecule type" value="Genomic_DNA"/>
</dbReference>
<feature type="region of interest" description="Disordered" evidence="1">
    <location>
        <begin position="40"/>
        <end position="106"/>
    </location>
</feature>
<comment type="caution">
    <text evidence="2">The sequence shown here is derived from an EMBL/GenBank/DDBJ whole genome shotgun (WGS) entry which is preliminary data.</text>
</comment>
<gene>
    <name evidence="2" type="ORF">CGZ90_15870</name>
</gene>